<dbReference type="AlphaFoldDB" id="A0AAD4EKK5"/>
<feature type="region of interest" description="Disordered" evidence="1">
    <location>
        <begin position="67"/>
        <end position="100"/>
    </location>
</feature>
<feature type="compositionally biased region" description="Low complexity" evidence="1">
    <location>
        <begin position="1"/>
        <end position="16"/>
    </location>
</feature>
<comment type="caution">
    <text evidence="2">The sequence shown here is derived from an EMBL/GenBank/DDBJ whole genome shotgun (WGS) entry which is preliminary data.</text>
</comment>
<evidence type="ECO:0000313" key="3">
    <source>
        <dbReference type="Proteomes" id="UP001195769"/>
    </source>
</evidence>
<organism evidence="2 3">
    <name type="scientific">Suillus fuscotomentosus</name>
    <dbReference type="NCBI Taxonomy" id="1912939"/>
    <lineage>
        <taxon>Eukaryota</taxon>
        <taxon>Fungi</taxon>
        <taxon>Dikarya</taxon>
        <taxon>Basidiomycota</taxon>
        <taxon>Agaricomycotina</taxon>
        <taxon>Agaricomycetes</taxon>
        <taxon>Agaricomycetidae</taxon>
        <taxon>Boletales</taxon>
        <taxon>Suillineae</taxon>
        <taxon>Suillaceae</taxon>
        <taxon>Suillus</taxon>
    </lineage>
</organism>
<protein>
    <submittedName>
        <fullName evidence="2">Uncharacterized protein</fullName>
    </submittedName>
</protein>
<dbReference type="EMBL" id="JABBWK010000004">
    <property type="protein sequence ID" value="KAG1906709.1"/>
    <property type="molecule type" value="Genomic_DNA"/>
</dbReference>
<feature type="region of interest" description="Disordered" evidence="1">
    <location>
        <begin position="1"/>
        <end position="52"/>
    </location>
</feature>
<evidence type="ECO:0000313" key="2">
    <source>
        <dbReference type="EMBL" id="KAG1906709.1"/>
    </source>
</evidence>
<dbReference type="Proteomes" id="UP001195769">
    <property type="component" value="Unassembled WGS sequence"/>
</dbReference>
<gene>
    <name evidence="2" type="ORF">F5891DRAFT_1238785</name>
</gene>
<dbReference type="RefSeq" id="XP_041232284.1">
    <property type="nucleotide sequence ID" value="XM_041369680.1"/>
</dbReference>
<reference evidence="2" key="1">
    <citation type="journal article" date="2020" name="New Phytol.">
        <title>Comparative genomics reveals dynamic genome evolution in host specialist ectomycorrhizal fungi.</title>
        <authorList>
            <person name="Lofgren L.A."/>
            <person name="Nguyen N.H."/>
            <person name="Vilgalys R."/>
            <person name="Ruytinx J."/>
            <person name="Liao H.L."/>
            <person name="Branco S."/>
            <person name="Kuo A."/>
            <person name="LaButti K."/>
            <person name="Lipzen A."/>
            <person name="Andreopoulos W."/>
            <person name="Pangilinan J."/>
            <person name="Riley R."/>
            <person name="Hundley H."/>
            <person name="Na H."/>
            <person name="Barry K."/>
            <person name="Grigoriev I.V."/>
            <person name="Stajich J.E."/>
            <person name="Kennedy P.G."/>
        </authorList>
    </citation>
    <scope>NUCLEOTIDE SEQUENCE</scope>
    <source>
        <strain evidence="2">FC203</strain>
    </source>
</reference>
<proteinExistence type="predicted"/>
<dbReference type="GeneID" id="64663978"/>
<keyword evidence="3" id="KW-1185">Reference proteome</keyword>
<sequence length="149" mass="16053">MTGGSSSSETSTGTDSLAAFVSPSVTEQTISNTSTARPTAQDSPHTPLDEDTDCVYFDSNSYVGSPTINFDSDNATGARYNTPKNRFRPQQPPSPVAYSSQITRPRKWERVTYFGPSTVVEGATVNIRSERASGAVFGVKVVPSRTSRY</sequence>
<evidence type="ECO:0000256" key="1">
    <source>
        <dbReference type="SAM" id="MobiDB-lite"/>
    </source>
</evidence>
<feature type="compositionally biased region" description="Polar residues" evidence="1">
    <location>
        <begin position="23"/>
        <end position="44"/>
    </location>
</feature>
<name>A0AAD4EKK5_9AGAM</name>
<accession>A0AAD4EKK5</accession>